<name>A0A5N3VL34_MUNMU</name>
<dbReference type="InterPro" id="IPR036236">
    <property type="entry name" value="Znf_C2H2_sf"/>
</dbReference>
<evidence type="ECO:0000259" key="8">
    <source>
        <dbReference type="PROSITE" id="PS00028"/>
    </source>
</evidence>
<evidence type="ECO:0000256" key="2">
    <source>
        <dbReference type="ARBA" id="ARBA00022723"/>
    </source>
</evidence>
<feature type="domain" description="C2H2-type" evidence="8">
    <location>
        <begin position="52"/>
        <end position="75"/>
    </location>
</feature>
<dbReference type="Pfam" id="PF12874">
    <property type="entry name" value="zf-met"/>
    <property type="match status" value="1"/>
</dbReference>
<dbReference type="InterPro" id="IPR003604">
    <property type="entry name" value="Matrin/U1-like-C_Znf_C2H2"/>
</dbReference>
<dbReference type="InterPro" id="IPR013087">
    <property type="entry name" value="Znf_C2H2_type"/>
</dbReference>
<keyword evidence="10" id="KW-1185">Reference proteome</keyword>
<evidence type="ECO:0000256" key="4">
    <source>
        <dbReference type="ARBA" id="ARBA00022771"/>
    </source>
</evidence>
<keyword evidence="2" id="KW-0479">Metal-binding</keyword>
<feature type="signal peptide" evidence="7">
    <location>
        <begin position="1"/>
        <end position="27"/>
    </location>
</feature>
<evidence type="ECO:0000256" key="5">
    <source>
        <dbReference type="ARBA" id="ARBA00022833"/>
    </source>
</evidence>
<dbReference type="GO" id="GO:0005634">
    <property type="term" value="C:nucleus"/>
    <property type="evidence" value="ECO:0007669"/>
    <property type="project" value="UniProtKB-SubCell"/>
</dbReference>
<comment type="subcellular location">
    <subcellularLocation>
        <location evidence="1">Nucleus</location>
    </subcellularLocation>
</comment>
<evidence type="ECO:0000313" key="9">
    <source>
        <dbReference type="EMBL" id="KAB0348756.1"/>
    </source>
</evidence>
<organism evidence="9 10">
    <name type="scientific">Muntiacus muntjak</name>
    <name type="common">Barking deer</name>
    <name type="synonym">Indian muntjac</name>
    <dbReference type="NCBI Taxonomy" id="9888"/>
    <lineage>
        <taxon>Eukaryota</taxon>
        <taxon>Metazoa</taxon>
        <taxon>Chordata</taxon>
        <taxon>Craniata</taxon>
        <taxon>Vertebrata</taxon>
        <taxon>Euteleostomi</taxon>
        <taxon>Mammalia</taxon>
        <taxon>Eutheria</taxon>
        <taxon>Laurasiatheria</taxon>
        <taxon>Artiodactyla</taxon>
        <taxon>Ruminantia</taxon>
        <taxon>Pecora</taxon>
        <taxon>Cervidae</taxon>
        <taxon>Muntiacinae</taxon>
        <taxon>Muntiacus</taxon>
    </lineage>
</organism>
<evidence type="ECO:0000256" key="6">
    <source>
        <dbReference type="ARBA" id="ARBA00023242"/>
    </source>
</evidence>
<sequence>MCSHPLWPLFFCRWLIFTHLRCSHCLAVVYSFLENPMDGGGNDADMVDKNKCCTLCNMSFTSAVVADSHYQGKIHAKRLKLLLGEKTPLKTTEVTKNFFRRLSSHRAEILPLSFHEDRLLEQDLHGSKDVT</sequence>
<dbReference type="SMART" id="SM00451">
    <property type="entry name" value="ZnF_U1"/>
    <property type="match status" value="1"/>
</dbReference>
<keyword evidence="3" id="KW-0677">Repeat</keyword>
<dbReference type="GO" id="GO:0008270">
    <property type="term" value="F:zinc ion binding"/>
    <property type="evidence" value="ECO:0007669"/>
    <property type="project" value="UniProtKB-KW"/>
</dbReference>
<evidence type="ECO:0000313" key="10">
    <source>
        <dbReference type="Proteomes" id="UP000326458"/>
    </source>
</evidence>
<dbReference type="InterPro" id="IPR051868">
    <property type="entry name" value="ZN346_ZMAT4"/>
</dbReference>
<comment type="caution">
    <text evidence="9">The sequence shown here is derived from an EMBL/GenBank/DDBJ whole genome shotgun (WGS) entry which is preliminary data.</text>
</comment>
<keyword evidence="6" id="KW-0539">Nucleus</keyword>
<evidence type="ECO:0000256" key="3">
    <source>
        <dbReference type="ARBA" id="ARBA00022737"/>
    </source>
</evidence>
<dbReference type="Gene3D" id="3.30.160.60">
    <property type="entry name" value="Classic Zinc Finger"/>
    <property type="match status" value="1"/>
</dbReference>
<dbReference type="PROSITE" id="PS00028">
    <property type="entry name" value="ZINC_FINGER_C2H2_1"/>
    <property type="match status" value="1"/>
</dbReference>
<protein>
    <recommendedName>
        <fullName evidence="8">C2H2-type domain-containing protein</fullName>
    </recommendedName>
</protein>
<accession>A0A5N3VL34</accession>
<dbReference type="GO" id="GO:0003676">
    <property type="term" value="F:nucleic acid binding"/>
    <property type="evidence" value="ECO:0007669"/>
    <property type="project" value="InterPro"/>
</dbReference>
<keyword evidence="4" id="KW-0863">Zinc-finger</keyword>
<keyword evidence="7" id="KW-0732">Signal</keyword>
<evidence type="ECO:0000256" key="1">
    <source>
        <dbReference type="ARBA" id="ARBA00004123"/>
    </source>
</evidence>
<proteinExistence type="predicted"/>
<dbReference type="AlphaFoldDB" id="A0A5N3VL34"/>
<reference evidence="9 10" key="1">
    <citation type="submission" date="2019-06" db="EMBL/GenBank/DDBJ databases">
        <title>Discovery of a novel chromosome fission-fusion reversal in muntjac.</title>
        <authorList>
            <person name="Mudd A.B."/>
            <person name="Bredeson J.V."/>
            <person name="Baum R."/>
            <person name="Hockemeyer D."/>
            <person name="Rokhsar D.S."/>
        </authorList>
    </citation>
    <scope>NUCLEOTIDE SEQUENCE [LARGE SCALE GENOMIC DNA]</scope>
    <source>
        <strain evidence="9">UTSW_UCB_Mm</strain>
        <tissue evidence="9">Fibroblast cell line</tissue>
    </source>
</reference>
<evidence type="ECO:0000256" key="7">
    <source>
        <dbReference type="SAM" id="SignalP"/>
    </source>
</evidence>
<dbReference type="Proteomes" id="UP000326458">
    <property type="component" value="Unassembled WGS sequence"/>
</dbReference>
<gene>
    <name evidence="9" type="ORF">FD754_013613</name>
</gene>
<dbReference type="EMBL" id="VCEA01000002">
    <property type="protein sequence ID" value="KAB0348756.1"/>
    <property type="molecule type" value="Genomic_DNA"/>
</dbReference>
<dbReference type="SUPFAM" id="SSF57667">
    <property type="entry name" value="beta-beta-alpha zinc fingers"/>
    <property type="match status" value="1"/>
</dbReference>
<dbReference type="PANTHER" id="PTHR46144">
    <property type="entry name" value="ZINC FINGER PROTEIN 385B-LIKE"/>
    <property type="match status" value="1"/>
</dbReference>
<feature type="chain" id="PRO_5024349067" description="C2H2-type domain-containing protein" evidence="7">
    <location>
        <begin position="28"/>
        <end position="131"/>
    </location>
</feature>
<keyword evidence="5" id="KW-0862">Zinc</keyword>
<dbReference type="PANTHER" id="PTHR46144:SF3">
    <property type="entry name" value="ZINC FINGER MATRIN-TYPE PROTEIN 4"/>
    <property type="match status" value="1"/>
</dbReference>
<feature type="non-terminal residue" evidence="9">
    <location>
        <position position="131"/>
    </location>
</feature>